<sequence length="532" mass="61148">MDSALYLKVSAFHDIDNIPLIDDDDEGIENSNMSSGINNNDVQIEVKPKKSGVKKFSETRFTVTKIEDHLVDDGEKRKVLNNSYDAVRNISFERDSKESYSPLLNDLSNDDNNNSEYSNDKPYIMKFFNNKIHIRNPWELFKKDFLKRRGVEEKQFKIEVIRACLPQLILIFTLIGYIALGVYVFHTYDENIKLEETRNVVLFVFTTIATIGYGNLSPTGQNMKIFCTGYSYLGIPLMFSVFRNIGESCAKFIWLLRASLSTDPNFKPKCNISLPMQVIMIFLFLHTSLGLILFHYWIDNINIIDAVYMSFISITTIGYGDITPKPRTDLEMIIVLVYLSVGISIMSMMISTLAEMMKIVHVVGRSPAKAKDALIYINGEHITVGTLLKMIAKQFNVHPRELQSVIKNLDQIITAAMDEEKRNEKRQRRRRFSLPPFDKLKRQKTPSLESSEAQFDSINFLTLNSSNYNPHTCKYIQALGQLNHITQQSDKSRNNTVVIHKNLNVMAKRRNSFYTSKLKYKDDPSSLKLLNV</sequence>
<dbReference type="PANTHER" id="PTHR11003">
    <property type="entry name" value="POTASSIUM CHANNEL, SUBFAMILY K"/>
    <property type="match status" value="1"/>
</dbReference>
<evidence type="ECO:0000256" key="4">
    <source>
        <dbReference type="ARBA" id="ARBA00022989"/>
    </source>
</evidence>
<feature type="transmembrane region" description="Helical" evidence="10">
    <location>
        <begin position="278"/>
        <end position="297"/>
    </location>
</feature>
<dbReference type="WBParaSite" id="SVE_1797300.1">
    <property type="protein sequence ID" value="SVE_1797300.1"/>
    <property type="gene ID" value="SVE_1797300"/>
</dbReference>
<dbReference type="InterPro" id="IPR003280">
    <property type="entry name" value="2pore_dom_K_chnl"/>
</dbReference>
<feature type="transmembrane region" description="Helical" evidence="10">
    <location>
        <begin position="197"/>
        <end position="216"/>
    </location>
</feature>
<accession>A0A0K0FZU3</accession>
<evidence type="ECO:0000256" key="3">
    <source>
        <dbReference type="ARBA" id="ARBA00022692"/>
    </source>
</evidence>
<keyword evidence="4 10" id="KW-1133">Transmembrane helix</keyword>
<evidence type="ECO:0000256" key="7">
    <source>
        <dbReference type="ARBA" id="ARBA00023303"/>
    </source>
</evidence>
<dbReference type="Proteomes" id="UP000035680">
    <property type="component" value="Unassembled WGS sequence"/>
</dbReference>
<feature type="transmembrane region" description="Helical" evidence="10">
    <location>
        <begin position="332"/>
        <end position="353"/>
    </location>
</feature>
<dbReference type="Pfam" id="PF07885">
    <property type="entry name" value="Ion_trans_2"/>
    <property type="match status" value="2"/>
</dbReference>
<reference evidence="12" key="1">
    <citation type="submission" date="2014-07" db="EMBL/GenBank/DDBJ databases">
        <authorList>
            <person name="Martin A.A"/>
            <person name="De Silva N."/>
        </authorList>
    </citation>
    <scope>NUCLEOTIDE SEQUENCE</scope>
</reference>
<dbReference type="AlphaFoldDB" id="A0A0K0FZU3"/>
<evidence type="ECO:0000313" key="12">
    <source>
        <dbReference type="Proteomes" id="UP000035680"/>
    </source>
</evidence>
<feature type="transmembrane region" description="Helical" evidence="10">
    <location>
        <begin position="303"/>
        <end position="320"/>
    </location>
</feature>
<dbReference type="GO" id="GO:0015271">
    <property type="term" value="F:outward rectifier potassium channel activity"/>
    <property type="evidence" value="ECO:0007669"/>
    <property type="project" value="TreeGrafter"/>
</dbReference>
<dbReference type="GO" id="GO:0022841">
    <property type="term" value="F:potassium ion leak channel activity"/>
    <property type="evidence" value="ECO:0007669"/>
    <property type="project" value="TreeGrafter"/>
</dbReference>
<evidence type="ECO:0000259" key="11">
    <source>
        <dbReference type="Pfam" id="PF07885"/>
    </source>
</evidence>
<dbReference type="GO" id="GO:0030322">
    <property type="term" value="P:stabilization of membrane potential"/>
    <property type="evidence" value="ECO:0007669"/>
    <property type="project" value="TreeGrafter"/>
</dbReference>
<keyword evidence="6 10" id="KW-0472">Membrane</keyword>
<comment type="similarity">
    <text evidence="8">Belongs to the two pore domain potassium channel (TC 1.A.1.8) family.</text>
</comment>
<comment type="subcellular location">
    <subcellularLocation>
        <location evidence="1">Membrane</location>
        <topology evidence="1">Multi-pass membrane protein</topology>
    </subcellularLocation>
</comment>
<dbReference type="SUPFAM" id="SSF81324">
    <property type="entry name" value="Voltage-gated potassium channels"/>
    <property type="match status" value="2"/>
</dbReference>
<evidence type="ECO:0000256" key="2">
    <source>
        <dbReference type="ARBA" id="ARBA00022448"/>
    </source>
</evidence>
<evidence type="ECO:0000256" key="10">
    <source>
        <dbReference type="SAM" id="Phobius"/>
    </source>
</evidence>
<keyword evidence="12" id="KW-1185">Reference proteome</keyword>
<evidence type="ECO:0000256" key="8">
    <source>
        <dbReference type="RuleBase" id="RU003857"/>
    </source>
</evidence>
<dbReference type="PRINTS" id="PR01333">
    <property type="entry name" value="2POREKCHANEL"/>
</dbReference>
<reference evidence="13" key="2">
    <citation type="submission" date="2015-08" db="UniProtKB">
        <authorList>
            <consortium name="WormBaseParasite"/>
        </authorList>
    </citation>
    <scope>IDENTIFICATION</scope>
</reference>
<evidence type="ECO:0000256" key="1">
    <source>
        <dbReference type="ARBA" id="ARBA00004141"/>
    </source>
</evidence>
<feature type="region of interest" description="Disordered" evidence="9">
    <location>
        <begin position="420"/>
        <end position="448"/>
    </location>
</feature>
<organism evidence="12 13">
    <name type="scientific">Strongyloides venezuelensis</name>
    <name type="common">Threadworm</name>
    <dbReference type="NCBI Taxonomy" id="75913"/>
    <lineage>
        <taxon>Eukaryota</taxon>
        <taxon>Metazoa</taxon>
        <taxon>Ecdysozoa</taxon>
        <taxon>Nematoda</taxon>
        <taxon>Chromadorea</taxon>
        <taxon>Rhabditida</taxon>
        <taxon>Tylenchina</taxon>
        <taxon>Panagrolaimomorpha</taxon>
        <taxon>Strongyloidoidea</taxon>
        <taxon>Strongyloididae</taxon>
        <taxon>Strongyloides</taxon>
    </lineage>
</organism>
<name>A0A0K0FZU3_STRVS</name>
<dbReference type="Gene3D" id="1.10.287.70">
    <property type="match status" value="1"/>
</dbReference>
<keyword evidence="5 8" id="KW-0406">Ion transport</keyword>
<dbReference type="InterPro" id="IPR013099">
    <property type="entry name" value="K_chnl_dom"/>
</dbReference>
<dbReference type="STRING" id="75913.A0A0K0FZU3"/>
<evidence type="ECO:0000256" key="9">
    <source>
        <dbReference type="SAM" id="MobiDB-lite"/>
    </source>
</evidence>
<keyword evidence="7 8" id="KW-0407">Ion channel</keyword>
<feature type="domain" description="Potassium channel" evidence="11">
    <location>
        <begin position="282"/>
        <end position="357"/>
    </location>
</feature>
<evidence type="ECO:0000256" key="5">
    <source>
        <dbReference type="ARBA" id="ARBA00023065"/>
    </source>
</evidence>
<dbReference type="GO" id="GO:0005886">
    <property type="term" value="C:plasma membrane"/>
    <property type="evidence" value="ECO:0007669"/>
    <property type="project" value="TreeGrafter"/>
</dbReference>
<proteinExistence type="inferred from homology"/>
<evidence type="ECO:0000256" key="6">
    <source>
        <dbReference type="ARBA" id="ARBA00023136"/>
    </source>
</evidence>
<evidence type="ECO:0000313" key="13">
    <source>
        <dbReference type="WBParaSite" id="SVE_1797300.1"/>
    </source>
</evidence>
<protein>
    <submittedName>
        <fullName evidence="13">Ion_trans_2 domain-containing protein</fullName>
    </submittedName>
</protein>
<feature type="domain" description="Potassium channel" evidence="11">
    <location>
        <begin position="174"/>
        <end position="247"/>
    </location>
</feature>
<dbReference type="PANTHER" id="PTHR11003:SF341">
    <property type="entry name" value="POTASSIUM CHANNEL DOMAIN-CONTAINING PROTEIN"/>
    <property type="match status" value="1"/>
</dbReference>
<keyword evidence="3 8" id="KW-0812">Transmembrane</keyword>
<keyword evidence="2 8" id="KW-0813">Transport</keyword>
<feature type="transmembrane region" description="Helical" evidence="10">
    <location>
        <begin position="164"/>
        <end position="185"/>
    </location>
</feature>